<reference evidence="1" key="1">
    <citation type="submission" date="2021-05" db="EMBL/GenBank/DDBJ databases">
        <authorList>
            <person name="Scholz U."/>
            <person name="Mascher M."/>
            <person name="Fiebig A."/>
        </authorList>
    </citation>
    <scope>NUCLEOTIDE SEQUENCE [LARGE SCALE GENOMIC DNA]</scope>
</reference>
<proteinExistence type="predicted"/>
<dbReference type="EnsemblPlants" id="AVESA.00010b.r2.2DG0327990.1">
    <property type="protein sequence ID" value="AVESA.00010b.r2.2DG0327990.1.CDS"/>
    <property type="gene ID" value="AVESA.00010b.r2.2DG0327990"/>
</dbReference>
<keyword evidence="2" id="KW-1185">Reference proteome</keyword>
<evidence type="ECO:0000313" key="2">
    <source>
        <dbReference type="Proteomes" id="UP001732700"/>
    </source>
</evidence>
<accession>A0ACD5UXQ7</accession>
<protein>
    <submittedName>
        <fullName evidence="1">Uncharacterized protein</fullName>
    </submittedName>
</protein>
<name>A0ACD5UXQ7_AVESA</name>
<sequence length="278" mass="30419">MAGTGGDCLDGDQHARPARPTGTTLVLVGKIGNGKSATGNSILGREAFASKRSFRSVTLECQKESTTLGDGRIVNVIDTPGLLDTGVTAKNVGKEIFDCIGMMKDRINAVLVVFSAVSRFSEEDAATIKSVHTSSLGERMILTFTHGDEVGKDELKDMLKDAPEYMTEMVRSCGRRVMLFYNMTKDAIVQARQRKELFDSVDSIMINQQGRPFSDQMHLNIKQEGAGRVKAEGEGQVEEGERHSAIKPWHVQIYEYCAYAAELFGIKFVTSGASWSPP</sequence>
<organism evidence="1 2">
    <name type="scientific">Avena sativa</name>
    <name type="common">Oat</name>
    <dbReference type="NCBI Taxonomy" id="4498"/>
    <lineage>
        <taxon>Eukaryota</taxon>
        <taxon>Viridiplantae</taxon>
        <taxon>Streptophyta</taxon>
        <taxon>Embryophyta</taxon>
        <taxon>Tracheophyta</taxon>
        <taxon>Spermatophyta</taxon>
        <taxon>Magnoliopsida</taxon>
        <taxon>Liliopsida</taxon>
        <taxon>Poales</taxon>
        <taxon>Poaceae</taxon>
        <taxon>BOP clade</taxon>
        <taxon>Pooideae</taxon>
        <taxon>Poodae</taxon>
        <taxon>Poeae</taxon>
        <taxon>Poeae Chloroplast Group 1 (Aveneae type)</taxon>
        <taxon>Aveninae</taxon>
        <taxon>Avena</taxon>
    </lineage>
</organism>
<reference evidence="1" key="2">
    <citation type="submission" date="2025-09" db="UniProtKB">
        <authorList>
            <consortium name="EnsemblPlants"/>
        </authorList>
    </citation>
    <scope>IDENTIFICATION</scope>
</reference>
<evidence type="ECO:0000313" key="1">
    <source>
        <dbReference type="EnsemblPlants" id="AVESA.00010b.r2.2DG0327990.1.CDS"/>
    </source>
</evidence>
<dbReference type="Proteomes" id="UP001732700">
    <property type="component" value="Chromosome 2D"/>
</dbReference>